<dbReference type="OrthoDB" id="5951953at2"/>
<protein>
    <recommendedName>
        <fullName evidence="4">DUF2846 domain-containing protein</fullName>
    </recommendedName>
</protein>
<keyword evidence="3" id="KW-1185">Reference proteome</keyword>
<reference evidence="2 3" key="1">
    <citation type="journal article" date="2013" name="Genome Announc.">
        <title>Complete genome sequence of Simiduia agarivorans SA1(T), a marine bacterium able to degrade a variety of polysaccharides.</title>
        <authorList>
            <person name="Lin S.Y."/>
            <person name="Shieh W.Y."/>
            <person name="Chen J.S."/>
            <person name="Tang S.L."/>
        </authorList>
    </citation>
    <scope>NUCLEOTIDE SEQUENCE [LARGE SCALE GENOMIC DNA]</scope>
    <source>
        <strain evidence="3">DSM 21679 / JCM 13881 / BCRC 17597 / SA1</strain>
    </source>
</reference>
<dbReference type="RefSeq" id="WP_015046748.1">
    <property type="nucleotide sequence ID" value="NC_018868.3"/>
</dbReference>
<organism evidence="2 3">
    <name type="scientific">Simiduia agarivorans (strain DSM 21679 / JCM 13881 / BCRC 17597 / SA1)</name>
    <dbReference type="NCBI Taxonomy" id="1117647"/>
    <lineage>
        <taxon>Bacteria</taxon>
        <taxon>Pseudomonadati</taxon>
        <taxon>Pseudomonadota</taxon>
        <taxon>Gammaproteobacteria</taxon>
        <taxon>Cellvibrionales</taxon>
        <taxon>Cellvibrionaceae</taxon>
        <taxon>Simiduia</taxon>
    </lineage>
</organism>
<accession>K4KK19</accession>
<keyword evidence="1" id="KW-0732">Signal</keyword>
<dbReference type="eggNOG" id="ENOG50312R0">
    <property type="taxonomic scope" value="Bacteria"/>
</dbReference>
<evidence type="ECO:0000313" key="3">
    <source>
        <dbReference type="Proteomes" id="UP000000466"/>
    </source>
</evidence>
<evidence type="ECO:0008006" key="4">
    <source>
        <dbReference type="Google" id="ProtNLM"/>
    </source>
</evidence>
<dbReference type="PROSITE" id="PS51257">
    <property type="entry name" value="PROKAR_LIPOPROTEIN"/>
    <property type="match status" value="1"/>
</dbReference>
<dbReference type="STRING" id="1117647.M5M_06900"/>
<name>K4KK19_SIMAS</name>
<dbReference type="Proteomes" id="UP000000466">
    <property type="component" value="Chromosome"/>
</dbReference>
<dbReference type="KEGG" id="saga:M5M_06900"/>
<dbReference type="AlphaFoldDB" id="K4KK19"/>
<evidence type="ECO:0000256" key="1">
    <source>
        <dbReference type="SAM" id="SignalP"/>
    </source>
</evidence>
<gene>
    <name evidence="2" type="ordered locus">M5M_06900</name>
</gene>
<evidence type="ECO:0000313" key="2">
    <source>
        <dbReference type="EMBL" id="AFU98575.1"/>
    </source>
</evidence>
<feature type="chain" id="PRO_5003878370" description="DUF2846 domain-containing protein" evidence="1">
    <location>
        <begin position="22"/>
        <end position="201"/>
    </location>
</feature>
<dbReference type="EMBL" id="CP003746">
    <property type="protein sequence ID" value="AFU98575.1"/>
    <property type="molecule type" value="Genomic_DNA"/>
</dbReference>
<proteinExistence type="predicted"/>
<feature type="signal peptide" evidence="1">
    <location>
        <begin position="1"/>
        <end position="21"/>
    </location>
</feature>
<dbReference type="HOGENOM" id="CLU_1364925_0_0_6"/>
<sequence length="201" mass="22105">MKLFKVLVLASLAVLVGCAGTNPMQVASNQEVVAAPADKAQVVFMRSSFLGHVISASLYDVTGGKTDFIGIIENDTKVVYDVAPGNYQFMVVSEAADFMNAELVAGKTYYAMVTPRMGAWKARFSLQPVRADGSTDFNTADKNFAQWQEKTKRVEMSDAARQWFEKNRASVVEKQEDYLPVFAKKDADDVKARTLLPSDGI</sequence>